<dbReference type="InterPro" id="IPR052159">
    <property type="entry name" value="Competence_DNA_uptake"/>
</dbReference>
<keyword evidence="2" id="KW-1003">Cell membrane</keyword>
<proteinExistence type="predicted"/>
<keyword evidence="9" id="KW-1185">Reference proteome</keyword>
<dbReference type="Pfam" id="PF03772">
    <property type="entry name" value="Competence"/>
    <property type="match status" value="1"/>
</dbReference>
<feature type="transmembrane region" description="Helical" evidence="6">
    <location>
        <begin position="310"/>
        <end position="328"/>
    </location>
</feature>
<feature type="transmembrane region" description="Helical" evidence="6">
    <location>
        <begin position="335"/>
        <end position="352"/>
    </location>
</feature>
<feature type="transmembrane region" description="Helical" evidence="6">
    <location>
        <begin position="448"/>
        <end position="467"/>
    </location>
</feature>
<dbReference type="AlphaFoldDB" id="A0A4R7J9D2"/>
<feature type="domain" description="Metallo-beta-lactamase" evidence="7">
    <location>
        <begin position="544"/>
        <end position="747"/>
    </location>
</feature>
<evidence type="ECO:0000256" key="3">
    <source>
        <dbReference type="ARBA" id="ARBA00022692"/>
    </source>
</evidence>
<dbReference type="InterPro" id="IPR036866">
    <property type="entry name" value="RibonucZ/Hydroxyglut_hydro"/>
</dbReference>
<evidence type="ECO:0000256" key="1">
    <source>
        <dbReference type="ARBA" id="ARBA00004651"/>
    </source>
</evidence>
<feature type="transmembrane region" description="Helical" evidence="6">
    <location>
        <begin position="479"/>
        <end position="501"/>
    </location>
</feature>
<feature type="transmembrane region" description="Helical" evidence="6">
    <location>
        <begin position="508"/>
        <end position="525"/>
    </location>
</feature>
<dbReference type="InterPro" id="IPR004477">
    <property type="entry name" value="ComEC_N"/>
</dbReference>
<feature type="transmembrane region" description="Helical" evidence="6">
    <location>
        <begin position="68"/>
        <end position="91"/>
    </location>
</feature>
<gene>
    <name evidence="8" type="ORF">CLV29_1550</name>
</gene>
<evidence type="ECO:0000256" key="4">
    <source>
        <dbReference type="ARBA" id="ARBA00022989"/>
    </source>
</evidence>
<comment type="caution">
    <text evidence="8">The sequence shown here is derived from an EMBL/GenBank/DDBJ whole genome shotgun (WGS) entry which is preliminary data.</text>
</comment>
<evidence type="ECO:0000259" key="7">
    <source>
        <dbReference type="SMART" id="SM00849"/>
    </source>
</evidence>
<dbReference type="PANTHER" id="PTHR30619">
    <property type="entry name" value="DNA INTERNALIZATION/COMPETENCE PROTEIN COMEC/REC2"/>
    <property type="match status" value="1"/>
</dbReference>
<dbReference type="EMBL" id="SOAW01000001">
    <property type="protein sequence ID" value="TDT33914.1"/>
    <property type="molecule type" value="Genomic_DNA"/>
</dbReference>
<dbReference type="PANTHER" id="PTHR30619:SF1">
    <property type="entry name" value="RECOMBINATION PROTEIN 2"/>
    <property type="match status" value="1"/>
</dbReference>
<evidence type="ECO:0000256" key="2">
    <source>
        <dbReference type="ARBA" id="ARBA00022475"/>
    </source>
</evidence>
<feature type="transmembrane region" description="Helical" evidence="6">
    <location>
        <begin position="414"/>
        <end position="436"/>
    </location>
</feature>
<dbReference type="InterPro" id="IPR001279">
    <property type="entry name" value="Metallo-B-lactamas"/>
</dbReference>
<evidence type="ECO:0000256" key="5">
    <source>
        <dbReference type="ARBA" id="ARBA00023136"/>
    </source>
</evidence>
<keyword evidence="5 6" id="KW-0472">Membrane</keyword>
<organism evidence="8 9">
    <name type="scientific">Naumannella halotolerans</name>
    <dbReference type="NCBI Taxonomy" id="993414"/>
    <lineage>
        <taxon>Bacteria</taxon>
        <taxon>Bacillati</taxon>
        <taxon>Actinomycetota</taxon>
        <taxon>Actinomycetes</taxon>
        <taxon>Propionibacteriales</taxon>
        <taxon>Propionibacteriaceae</taxon>
        <taxon>Naumannella</taxon>
    </lineage>
</organism>
<dbReference type="Gene3D" id="3.60.15.10">
    <property type="entry name" value="Ribonuclease Z/Hydroxyacylglutathione hydrolase-like"/>
    <property type="match status" value="1"/>
</dbReference>
<dbReference type="Pfam" id="PF00753">
    <property type="entry name" value="Lactamase_B"/>
    <property type="match status" value="1"/>
</dbReference>
<protein>
    <submittedName>
        <fullName evidence="8">Competence protein ComEC</fullName>
    </submittedName>
</protein>
<reference evidence="8 9" key="1">
    <citation type="submission" date="2019-03" db="EMBL/GenBank/DDBJ databases">
        <title>Genomic Encyclopedia of Archaeal and Bacterial Type Strains, Phase II (KMG-II): from individual species to whole genera.</title>
        <authorList>
            <person name="Goeker M."/>
        </authorList>
    </citation>
    <scope>NUCLEOTIDE SEQUENCE [LARGE SCALE GENOMIC DNA]</scope>
    <source>
        <strain evidence="8 9">DSM 24323</strain>
    </source>
</reference>
<dbReference type="NCBIfam" id="TIGR00360">
    <property type="entry name" value="ComEC_N-term"/>
    <property type="match status" value="1"/>
</dbReference>
<keyword evidence="4 6" id="KW-1133">Transmembrane helix</keyword>
<sequence length="797" mass="81334">MTVDLHRRWGTLLGPVAEPTTERDLRLVPTAVLTWAAVGASLLLGAVGSVASAVAAVVLIIAGQRLRLLALTAAGATLIPVAASAGLQLAVLESSPVREAAQSGAGATMVVRLTQDAVVLPAAGGRGEFAIRQARLTDFESGGRRWRTALPVTLTASGDRAAGLIAPVVGTTVRVRVSLSLPERLGDRSAAVGRLRSPPSTLASPSPVADSVEHIRAGLRESVAGQPAERRGLVPALVVGDMTFFPDGLDDAFEATALTHLTAVSGANLTLMLALVLTLARWAGLTGWWLRAVGPLGVAAFVVLCRAEPSVVRAAAMGLVGLAGLGVTGGRARGIRSLSVAVIVLLVIDPWLGLQWGFVLSVLATGGIVCWAGPWSERLALWLPRPLAEAFCVALAAQLATQPVVTALSGQVSLVGLAANVLAAPLVGPATVLGFTAAGLSVIHPWPAAVAGSLAGWCAQGIIWIATYGSQLPGAVVEWPTSTVALIGLGTGCLIVAWLAGRLLRHRWLTVGMAILLLLALLRPVNPPGWPPREWAVVGCEVGQGDGLVIDLGGGAAIVVDTGPEAGPIRTCLDQLQVRTVPLLMLSHSHADHVGGIEGVFGSRRTVGTVLVSAASTGNAEVARQLAGHGLQPRTVRRGDRFAVAGASVEILAPLANGPVSVTEAAPGSDSESGAENDASIVARIATPELTVLATGDLEPAGQSQLLAAGASVRADVLKVPHHGSSRQDEEFLAATGARVALIGAGEDNDYGHPAPSTVTMLRSMHMTVLSTDRSGAIAVVADEGGLSVATQDGVRP</sequence>
<name>A0A4R7J9D2_9ACTN</name>
<evidence type="ECO:0000313" key="9">
    <source>
        <dbReference type="Proteomes" id="UP000295371"/>
    </source>
</evidence>
<dbReference type="Proteomes" id="UP000295371">
    <property type="component" value="Unassembled WGS sequence"/>
</dbReference>
<comment type="subcellular location">
    <subcellularLocation>
        <location evidence="1">Cell membrane</location>
        <topology evidence="1">Multi-pass membrane protein</topology>
    </subcellularLocation>
</comment>
<feature type="transmembrane region" description="Helical" evidence="6">
    <location>
        <begin position="287"/>
        <end position="304"/>
    </location>
</feature>
<dbReference type="SMART" id="SM00849">
    <property type="entry name" value="Lactamase_B"/>
    <property type="match status" value="1"/>
</dbReference>
<dbReference type="SUPFAM" id="SSF56281">
    <property type="entry name" value="Metallo-hydrolase/oxidoreductase"/>
    <property type="match status" value="1"/>
</dbReference>
<keyword evidence="3 6" id="KW-0812">Transmembrane</keyword>
<dbReference type="GO" id="GO:0005886">
    <property type="term" value="C:plasma membrane"/>
    <property type="evidence" value="ECO:0007669"/>
    <property type="project" value="UniProtKB-SubCell"/>
</dbReference>
<dbReference type="InterPro" id="IPR035681">
    <property type="entry name" value="ComA-like_MBL"/>
</dbReference>
<accession>A0A4R7J9D2</accession>
<feature type="transmembrane region" description="Helical" evidence="6">
    <location>
        <begin position="257"/>
        <end position="280"/>
    </location>
</feature>
<feature type="transmembrane region" description="Helical" evidence="6">
    <location>
        <begin position="32"/>
        <end position="61"/>
    </location>
</feature>
<dbReference type="OrthoDB" id="7177610at2"/>
<evidence type="ECO:0000313" key="8">
    <source>
        <dbReference type="EMBL" id="TDT33914.1"/>
    </source>
</evidence>
<evidence type="ECO:0000256" key="6">
    <source>
        <dbReference type="SAM" id="Phobius"/>
    </source>
</evidence>
<dbReference type="RefSeq" id="WP_133754352.1">
    <property type="nucleotide sequence ID" value="NZ_SOAW01000001.1"/>
</dbReference>
<dbReference type="CDD" id="cd07731">
    <property type="entry name" value="ComA-like_MBL-fold"/>
    <property type="match status" value="1"/>
</dbReference>